<accession>A0A2T1NI90</accession>
<dbReference type="AlphaFoldDB" id="A0A2T1NI90"/>
<dbReference type="RefSeq" id="WP_106677339.1">
    <property type="nucleotide sequence ID" value="NZ_JACHWV010000005.1"/>
</dbReference>
<feature type="domain" description="Fibronectin type-III" evidence="2">
    <location>
        <begin position="43"/>
        <end position="141"/>
    </location>
</feature>
<sequence>MKKKLYNIITVLFFSVVITSCGGSDGDGGDGGVAPTPDTPNTAPSAVSQLIYPTSDLLCIDSTVNFEWAAATDPDGDTVSYELRVALDNNMTNLVEQVTSTTTTRTLTLQPGTAYYWTVTAKDAEDSASPSQVFAFYTEGEGVSNYAPFLADLVSPNEEDAVVSGTTSLNWSGADVDINDTLTYDVYFGTSNPPTTAVSTDLTVENFDVSTDPGTTYYWQIDTKDNSGTKTIGAVWTFTTN</sequence>
<dbReference type="SUPFAM" id="SSF49265">
    <property type="entry name" value="Fibronectin type III"/>
    <property type="match status" value="1"/>
</dbReference>
<dbReference type="OrthoDB" id="789771at2"/>
<evidence type="ECO:0000313" key="3">
    <source>
        <dbReference type="EMBL" id="PSG92625.1"/>
    </source>
</evidence>
<keyword evidence="1" id="KW-0732">Signal</keyword>
<name>A0A2T1NI90_9FLAO</name>
<dbReference type="Gene3D" id="2.60.40.10">
    <property type="entry name" value="Immunoglobulins"/>
    <property type="match status" value="2"/>
</dbReference>
<feature type="signal peptide" evidence="1">
    <location>
        <begin position="1"/>
        <end position="22"/>
    </location>
</feature>
<evidence type="ECO:0000256" key="1">
    <source>
        <dbReference type="SAM" id="SignalP"/>
    </source>
</evidence>
<comment type="caution">
    <text evidence="3">The sequence shown here is derived from an EMBL/GenBank/DDBJ whole genome shotgun (WGS) entry which is preliminary data.</text>
</comment>
<dbReference type="PROSITE" id="PS50853">
    <property type="entry name" value="FN3"/>
    <property type="match status" value="1"/>
</dbReference>
<keyword evidence="4" id="KW-1185">Reference proteome</keyword>
<reference evidence="3 4" key="1">
    <citation type="submission" date="2018-03" db="EMBL/GenBank/DDBJ databases">
        <title>Mesoflavibacter sp. HG37 and Mesoflavibacter sp. HG96 sp.nov., two marine bacteria isolated from seawater of Western Pacific Ocean.</title>
        <authorList>
            <person name="Cheng H."/>
            <person name="Wu Y.-H."/>
            <person name="Guo L.-L."/>
            <person name="Xu X.-W."/>
        </authorList>
    </citation>
    <scope>NUCLEOTIDE SEQUENCE [LARGE SCALE GENOMIC DNA]</scope>
    <source>
        <strain evidence="3 4">KCTC 42117</strain>
    </source>
</reference>
<proteinExistence type="predicted"/>
<gene>
    <name evidence="3" type="ORF">C7H61_04060</name>
</gene>
<evidence type="ECO:0000259" key="2">
    <source>
        <dbReference type="PROSITE" id="PS50853"/>
    </source>
</evidence>
<dbReference type="InterPro" id="IPR003961">
    <property type="entry name" value="FN3_dom"/>
</dbReference>
<evidence type="ECO:0000313" key="4">
    <source>
        <dbReference type="Proteomes" id="UP000238430"/>
    </source>
</evidence>
<dbReference type="InterPro" id="IPR013783">
    <property type="entry name" value="Ig-like_fold"/>
</dbReference>
<organism evidence="3 4">
    <name type="scientific">Mesoflavibacter zeaxanthinifaciens subsp. sabulilitoris</name>
    <dbReference type="NCBI Taxonomy" id="1520893"/>
    <lineage>
        <taxon>Bacteria</taxon>
        <taxon>Pseudomonadati</taxon>
        <taxon>Bacteroidota</taxon>
        <taxon>Flavobacteriia</taxon>
        <taxon>Flavobacteriales</taxon>
        <taxon>Flavobacteriaceae</taxon>
        <taxon>Mesoflavibacter</taxon>
    </lineage>
</organism>
<dbReference type="Pfam" id="PF00041">
    <property type="entry name" value="fn3"/>
    <property type="match status" value="1"/>
</dbReference>
<dbReference type="InterPro" id="IPR036116">
    <property type="entry name" value="FN3_sf"/>
</dbReference>
<dbReference type="Proteomes" id="UP000238430">
    <property type="component" value="Unassembled WGS sequence"/>
</dbReference>
<protein>
    <recommendedName>
        <fullName evidence="2">Fibronectin type-III domain-containing protein</fullName>
    </recommendedName>
</protein>
<dbReference type="EMBL" id="PXOT01000018">
    <property type="protein sequence ID" value="PSG92625.1"/>
    <property type="molecule type" value="Genomic_DNA"/>
</dbReference>
<dbReference type="PROSITE" id="PS51257">
    <property type="entry name" value="PROKAR_LIPOPROTEIN"/>
    <property type="match status" value="1"/>
</dbReference>
<feature type="chain" id="PRO_5015513506" description="Fibronectin type-III domain-containing protein" evidence="1">
    <location>
        <begin position="23"/>
        <end position="241"/>
    </location>
</feature>